<evidence type="ECO:0000313" key="4">
    <source>
        <dbReference type="EMBL" id="OAA68588.1"/>
    </source>
</evidence>
<dbReference type="PROSITE" id="PS51253">
    <property type="entry name" value="HTH_CENPB"/>
    <property type="match status" value="1"/>
</dbReference>
<dbReference type="CDD" id="cd05120">
    <property type="entry name" value="APH_ChoK_like"/>
    <property type="match status" value="1"/>
</dbReference>
<dbReference type="InterPro" id="IPR006600">
    <property type="entry name" value="HTH_CenpB_DNA-bd_dom"/>
</dbReference>
<dbReference type="PANTHER" id="PTHR21310:SF58">
    <property type="entry name" value="AMINOGLYCOSIDE PHOSPHOTRANSFERASE DOMAIN-CONTAINING PROTEIN"/>
    <property type="match status" value="1"/>
</dbReference>
<dbReference type="Proteomes" id="UP000076874">
    <property type="component" value="Unassembled WGS sequence"/>
</dbReference>
<dbReference type="GO" id="GO:0016301">
    <property type="term" value="F:kinase activity"/>
    <property type="evidence" value="ECO:0007669"/>
    <property type="project" value="UniProtKB-KW"/>
</dbReference>
<accession>A0A168AD53</accession>
<evidence type="ECO:0000256" key="1">
    <source>
        <dbReference type="ARBA" id="ARBA00023125"/>
    </source>
</evidence>
<dbReference type="SUPFAM" id="SSF56112">
    <property type="entry name" value="Protein kinase-like (PK-like)"/>
    <property type="match status" value="1"/>
</dbReference>
<organism evidence="4 5">
    <name type="scientific">Niveomyces insectorum RCEF 264</name>
    <dbReference type="NCBI Taxonomy" id="1081102"/>
    <lineage>
        <taxon>Eukaryota</taxon>
        <taxon>Fungi</taxon>
        <taxon>Dikarya</taxon>
        <taxon>Ascomycota</taxon>
        <taxon>Pezizomycotina</taxon>
        <taxon>Sordariomycetes</taxon>
        <taxon>Hypocreomycetidae</taxon>
        <taxon>Hypocreales</taxon>
        <taxon>Cordycipitaceae</taxon>
        <taxon>Niveomyces</taxon>
    </lineage>
</organism>
<dbReference type="InterPro" id="IPR002575">
    <property type="entry name" value="Aminoglycoside_PTrfase"/>
</dbReference>
<dbReference type="AlphaFoldDB" id="A0A168AD53"/>
<keyword evidence="4" id="KW-0418">Kinase</keyword>
<dbReference type="EMBL" id="AZHD01000001">
    <property type="protein sequence ID" value="OAA68588.1"/>
    <property type="molecule type" value="Genomic_DNA"/>
</dbReference>
<evidence type="ECO:0000259" key="3">
    <source>
        <dbReference type="PROSITE" id="PS51253"/>
    </source>
</evidence>
<keyword evidence="1" id="KW-0238">DNA-binding</keyword>
<name>A0A168AD53_9HYPO</name>
<evidence type="ECO:0000313" key="5">
    <source>
        <dbReference type="Proteomes" id="UP000076874"/>
    </source>
</evidence>
<proteinExistence type="predicted"/>
<dbReference type="PANTHER" id="PTHR21310">
    <property type="entry name" value="AMINOGLYCOSIDE PHOSPHOTRANSFERASE-RELATED-RELATED"/>
    <property type="match status" value="1"/>
</dbReference>
<gene>
    <name evidence="4" type="ORF">SPI_00783</name>
</gene>
<feature type="region of interest" description="Disordered" evidence="2">
    <location>
        <begin position="120"/>
        <end position="139"/>
    </location>
</feature>
<dbReference type="OrthoDB" id="4866920at2759"/>
<protein>
    <submittedName>
        <fullName evidence="4">Protein kinase-like domain protein</fullName>
    </submittedName>
</protein>
<dbReference type="InterPro" id="IPR011009">
    <property type="entry name" value="Kinase-like_dom_sf"/>
</dbReference>
<keyword evidence="4" id="KW-0808">Transferase</keyword>
<dbReference type="Pfam" id="PF01636">
    <property type="entry name" value="APH"/>
    <property type="match status" value="1"/>
</dbReference>
<feature type="domain" description="HTH CENPB-type" evidence="3">
    <location>
        <begin position="11"/>
        <end position="82"/>
    </location>
</feature>
<dbReference type="Gene3D" id="3.90.1200.10">
    <property type="match status" value="1"/>
</dbReference>
<dbReference type="STRING" id="1081102.A0A168AD53"/>
<feature type="compositionally biased region" description="Low complexity" evidence="2">
    <location>
        <begin position="9"/>
        <end position="21"/>
    </location>
</feature>
<comment type="caution">
    <text evidence="4">The sequence shown here is derived from an EMBL/GenBank/DDBJ whole genome shotgun (WGS) entry which is preliminary data.</text>
</comment>
<evidence type="ECO:0000256" key="2">
    <source>
        <dbReference type="SAM" id="MobiDB-lite"/>
    </source>
</evidence>
<dbReference type="GO" id="GO:0003677">
    <property type="term" value="F:DNA binding"/>
    <property type="evidence" value="ECO:0007669"/>
    <property type="project" value="UniProtKB-KW"/>
</dbReference>
<feature type="region of interest" description="Disordered" evidence="2">
    <location>
        <begin position="1"/>
        <end position="21"/>
    </location>
</feature>
<dbReference type="InterPro" id="IPR051678">
    <property type="entry name" value="AGP_Transferase"/>
</dbReference>
<feature type="compositionally biased region" description="Pro residues" evidence="2">
    <location>
        <begin position="127"/>
        <end position="137"/>
    </location>
</feature>
<reference evidence="4 5" key="1">
    <citation type="journal article" date="2016" name="Genome Biol. Evol.">
        <title>Divergent and convergent evolution of fungal pathogenicity.</title>
        <authorList>
            <person name="Shang Y."/>
            <person name="Xiao G."/>
            <person name="Zheng P."/>
            <person name="Cen K."/>
            <person name="Zhan S."/>
            <person name="Wang C."/>
        </authorList>
    </citation>
    <scope>NUCLEOTIDE SEQUENCE [LARGE SCALE GENOMIC DNA]</scope>
    <source>
        <strain evidence="4 5">RCEF 264</strain>
    </source>
</reference>
<sequence>MSSNKPSGSQQRRQNQQQISVEQERQVLDWIAKETASGTVVRKPLIQWFAERVVQRDGAQDVALAPEFAQIFLDRHPDLAKTLVVPPSPPSPEERPDAETTKVPLRGIARLREMRRQDARRALYGDSPPPPRQPAPYPEGDLIYHCNNRYVVRHGDFVTKYTTSGDGMGAREHPNEAVAMRFVQANTTIPVPAVIRSDWDRITMEYVEGQTLRQAWAVLTPGERATIMDQLRGYVAQLQALAGTQLGRLDGQGVVLPSIIPRSGGPFSTMAAFHTWLVQPPKRLPTESMYWHQITTQLGSSYPIVFTHGDIAARNIMVRDGRIVALLDWEFAGWYPAYWDYVFALRGLDNIDWETLGCHIPSLFPKRYDLEYILIKFIMSIS</sequence>
<keyword evidence="5" id="KW-1185">Reference proteome</keyword>